<keyword evidence="1" id="KW-0732">Signal</keyword>
<dbReference type="InterPro" id="IPR013830">
    <property type="entry name" value="SGNH_hydro"/>
</dbReference>
<sequence length="444" mass="45961">MSLSTVRILAAGAVAAAVVALGVPAGAATASEATSLATGRWTSTWSASLHHPTPSNDWQGSNWSVPGFTDQSVRQVVRVSTGGSQVRIRLSNRYGAAPLRVTGATVAKAATGAAVRPGTVRQLTFDRSRSTTIPVGQETTSDAATIPVGPLDSLAVTLYFAGSTGPATFHELALATTYRAQGDRRFDPSASAFAGETSHSWYYLTGVDVAGRTGGWAGRHGSVVALGDSVTEGYGSTVDANNRYPDQLAERLVRSGRPMGVVNAGIGGNKLLGDSTCFGASAVDRFANDVLAQPDVRTVIVLEGVNDIGTGGMPDYLGCGASPTVTAAQLIDAHRGLIRAAHGRGVRIVGATLTPFKGSFYAPAEEWEAAEKAGSVPAAERVRDAVNTWIRTSGEYDAVADFDWALADPADPDAMRAAYDGGDQLHPNDAGMDAMANAIDLGRL</sequence>
<dbReference type="InterPro" id="IPR053140">
    <property type="entry name" value="GDSL_Rv0518-like"/>
</dbReference>
<dbReference type="Pfam" id="PF13472">
    <property type="entry name" value="Lipase_GDSL_2"/>
    <property type="match status" value="1"/>
</dbReference>
<evidence type="ECO:0000313" key="3">
    <source>
        <dbReference type="EMBL" id="MBE1612267.1"/>
    </source>
</evidence>
<dbReference type="PANTHER" id="PTHR43784:SF2">
    <property type="entry name" value="GDSL-LIKE LIPASE_ACYLHYDROLASE, PUTATIVE (AFU_ORTHOLOGUE AFUA_2G00820)-RELATED"/>
    <property type="match status" value="1"/>
</dbReference>
<dbReference type="EMBL" id="JADBEM010000001">
    <property type="protein sequence ID" value="MBE1612267.1"/>
    <property type="molecule type" value="Genomic_DNA"/>
</dbReference>
<organism evidence="3 4">
    <name type="scientific">Actinopolymorpha pittospori</name>
    <dbReference type="NCBI Taxonomy" id="648752"/>
    <lineage>
        <taxon>Bacteria</taxon>
        <taxon>Bacillati</taxon>
        <taxon>Actinomycetota</taxon>
        <taxon>Actinomycetes</taxon>
        <taxon>Propionibacteriales</taxon>
        <taxon>Actinopolymorphaceae</taxon>
        <taxon>Actinopolymorpha</taxon>
    </lineage>
</organism>
<reference evidence="3" key="1">
    <citation type="submission" date="2020-10" db="EMBL/GenBank/DDBJ databases">
        <title>Sequencing the genomes of 1000 actinobacteria strains.</title>
        <authorList>
            <person name="Klenk H.-P."/>
        </authorList>
    </citation>
    <scope>NUCLEOTIDE SEQUENCE</scope>
    <source>
        <strain evidence="3">DSM 45354</strain>
    </source>
</reference>
<accession>A0A927NB46</accession>
<dbReference type="RefSeq" id="WP_192755348.1">
    <property type="nucleotide sequence ID" value="NZ_BAABJL010000005.1"/>
</dbReference>
<dbReference type="AlphaFoldDB" id="A0A927NB46"/>
<keyword evidence="4" id="KW-1185">Reference proteome</keyword>
<dbReference type="CDD" id="cd01830">
    <property type="entry name" value="XynE_like"/>
    <property type="match status" value="1"/>
</dbReference>
<feature type="domain" description="SGNH hydrolase-type esterase" evidence="2">
    <location>
        <begin position="225"/>
        <end position="433"/>
    </location>
</feature>
<dbReference type="Gene3D" id="3.40.50.1110">
    <property type="entry name" value="SGNH hydrolase"/>
    <property type="match status" value="1"/>
</dbReference>
<evidence type="ECO:0000313" key="4">
    <source>
        <dbReference type="Proteomes" id="UP000638648"/>
    </source>
</evidence>
<gene>
    <name evidence="3" type="ORF">HEB94_009115</name>
</gene>
<protein>
    <submittedName>
        <fullName evidence="3">Lysophospholipase L1-like esterase</fullName>
    </submittedName>
</protein>
<name>A0A927NB46_9ACTN</name>
<dbReference type="InterPro" id="IPR036514">
    <property type="entry name" value="SGNH_hydro_sf"/>
</dbReference>
<evidence type="ECO:0000256" key="1">
    <source>
        <dbReference type="SAM" id="SignalP"/>
    </source>
</evidence>
<dbReference type="PANTHER" id="PTHR43784">
    <property type="entry name" value="GDSL-LIKE LIPASE/ACYLHYDROLASE, PUTATIVE (AFU_ORTHOLOGUE AFUA_2G00820)-RELATED"/>
    <property type="match status" value="1"/>
</dbReference>
<dbReference type="SUPFAM" id="SSF52266">
    <property type="entry name" value="SGNH hydrolase"/>
    <property type="match status" value="1"/>
</dbReference>
<feature type="chain" id="PRO_5037932227" evidence="1">
    <location>
        <begin position="28"/>
        <end position="444"/>
    </location>
</feature>
<proteinExistence type="predicted"/>
<feature type="signal peptide" evidence="1">
    <location>
        <begin position="1"/>
        <end position="27"/>
    </location>
</feature>
<evidence type="ECO:0000259" key="2">
    <source>
        <dbReference type="Pfam" id="PF13472"/>
    </source>
</evidence>
<dbReference type="Proteomes" id="UP000638648">
    <property type="component" value="Unassembled WGS sequence"/>
</dbReference>
<comment type="caution">
    <text evidence="3">The sequence shown here is derived from an EMBL/GenBank/DDBJ whole genome shotgun (WGS) entry which is preliminary data.</text>
</comment>